<dbReference type="WBParaSite" id="maker-PairedContig_381-snap-gene-0.40-mRNA-1">
    <property type="protein sequence ID" value="maker-PairedContig_381-snap-gene-0.40-mRNA-1"/>
    <property type="gene ID" value="maker-PairedContig_381-snap-gene-0.40"/>
</dbReference>
<reference evidence="1" key="1">
    <citation type="submission" date="2016-11" db="UniProtKB">
        <authorList>
            <consortium name="WormBaseParasite"/>
        </authorList>
    </citation>
    <scope>IDENTIFICATION</scope>
    <source>
        <strain evidence="1">pt0022</strain>
    </source>
</reference>
<accession>A0A1I8EPE8</accession>
<organism evidence="1">
    <name type="scientific">Wuchereria bancrofti</name>
    <dbReference type="NCBI Taxonomy" id="6293"/>
    <lineage>
        <taxon>Eukaryota</taxon>
        <taxon>Metazoa</taxon>
        <taxon>Ecdysozoa</taxon>
        <taxon>Nematoda</taxon>
        <taxon>Chromadorea</taxon>
        <taxon>Rhabditida</taxon>
        <taxon>Spirurina</taxon>
        <taxon>Spiruromorpha</taxon>
        <taxon>Filarioidea</taxon>
        <taxon>Onchocercidae</taxon>
        <taxon>Wuchereria</taxon>
    </lineage>
</organism>
<name>A0A1I8EPE8_WUCBA</name>
<proteinExistence type="predicted"/>
<protein>
    <submittedName>
        <fullName evidence="1">Uncharacterized protein</fullName>
    </submittedName>
</protein>
<sequence length="111" mass="13101">MGGRRKLISSIGKIDAVLTKRIEDMRETIALMDRKQSDLRKIEEALDYSSTLVKSISDERKIRLERKENLWDFDKENCKLKEDCNNLKSGYMVLFCNHSRSNANRHYRMSD</sequence>
<dbReference type="STRING" id="6293.A0A1I8EPE8"/>
<dbReference type="AlphaFoldDB" id="A0A1I8EPE8"/>
<evidence type="ECO:0000313" key="1">
    <source>
        <dbReference type="WBParaSite" id="maker-PairedContig_381-snap-gene-0.40-mRNA-1"/>
    </source>
</evidence>